<reference evidence="2 3" key="1">
    <citation type="journal article" date="2013" name="Appl. Environ. Microbiol.">
        <title>Variation of the Virus-Related Elements within Syntenic Genomes of the Hyperthermophilic Archaeon Aeropyrum.</title>
        <authorList>
            <person name="Daifuku T."/>
            <person name="Yoshida T."/>
            <person name="Kitamura T."/>
            <person name="Kawaichi S."/>
            <person name="Inoue T."/>
            <person name="Nomura K."/>
            <person name="Yoshida Y."/>
            <person name="Kuno S."/>
            <person name="Sako Y."/>
        </authorList>
    </citation>
    <scope>NUCLEOTIDE SEQUENCE [LARGE SCALE GENOMIC DNA]</scope>
    <source>
        <strain evidence="2 3">SY1</strain>
    </source>
</reference>
<keyword evidence="1" id="KW-0472">Membrane</keyword>
<dbReference type="STRING" id="1198449.ACAM_0019"/>
<dbReference type="RefSeq" id="WP_022540769.1">
    <property type="nucleotide sequence ID" value="NC_022521.1"/>
</dbReference>
<dbReference type="KEGG" id="acj:ACAM_0019"/>
<feature type="transmembrane region" description="Helical" evidence="1">
    <location>
        <begin position="76"/>
        <end position="97"/>
    </location>
</feature>
<keyword evidence="1" id="KW-1133">Transmembrane helix</keyword>
<feature type="transmembrane region" description="Helical" evidence="1">
    <location>
        <begin position="16"/>
        <end position="38"/>
    </location>
</feature>
<gene>
    <name evidence="2" type="ORF">ACAM_0019</name>
</gene>
<keyword evidence="1" id="KW-0812">Transmembrane</keyword>
<protein>
    <submittedName>
        <fullName evidence="2">Uncharacterized protein</fullName>
    </submittedName>
</protein>
<keyword evidence="3" id="KW-1185">Reference proteome</keyword>
<name>U3TC15_9CREN</name>
<organism evidence="2 3">
    <name type="scientific">Aeropyrum camini SY1 = JCM 12091</name>
    <dbReference type="NCBI Taxonomy" id="1198449"/>
    <lineage>
        <taxon>Archaea</taxon>
        <taxon>Thermoproteota</taxon>
        <taxon>Thermoprotei</taxon>
        <taxon>Desulfurococcales</taxon>
        <taxon>Desulfurococcaceae</taxon>
        <taxon>Aeropyrum</taxon>
    </lineage>
</organism>
<dbReference type="Proteomes" id="UP000016887">
    <property type="component" value="Chromosome"/>
</dbReference>
<dbReference type="AlphaFoldDB" id="U3TC15"/>
<dbReference type="EMBL" id="AP012489">
    <property type="protein sequence ID" value="BAN89488.1"/>
    <property type="molecule type" value="Genomic_DNA"/>
</dbReference>
<evidence type="ECO:0000256" key="1">
    <source>
        <dbReference type="SAM" id="Phobius"/>
    </source>
</evidence>
<proteinExistence type="predicted"/>
<dbReference type="GeneID" id="17109592"/>
<evidence type="ECO:0000313" key="2">
    <source>
        <dbReference type="EMBL" id="BAN89488.1"/>
    </source>
</evidence>
<evidence type="ECO:0000313" key="3">
    <source>
        <dbReference type="Proteomes" id="UP000016887"/>
    </source>
</evidence>
<sequence>MEARKEDVPKLERTKIYWAIAAAFITSGLVIILSIGVLTGALPIGPVFAISILAITLFATFFFMDLAWENWAVKGFALITVIVVLMMFANMIFGRALGP</sequence>
<accession>U3TC15</accession>
<feature type="transmembrane region" description="Helical" evidence="1">
    <location>
        <begin position="44"/>
        <end position="64"/>
    </location>
</feature>